<proteinExistence type="predicted"/>
<evidence type="ECO:0000313" key="2">
    <source>
        <dbReference type="Proteomes" id="UP000823604"/>
    </source>
</evidence>
<reference evidence="1" key="1">
    <citation type="submission" date="2020-10" db="EMBL/GenBank/DDBJ databases">
        <authorList>
            <person name="Gilroy R."/>
        </authorList>
    </citation>
    <scope>NUCLEOTIDE SEQUENCE</scope>
    <source>
        <strain evidence="1">B1-8020</strain>
    </source>
</reference>
<reference evidence="1" key="2">
    <citation type="journal article" date="2021" name="PeerJ">
        <title>Extensive microbial diversity within the chicken gut microbiome revealed by metagenomics and culture.</title>
        <authorList>
            <person name="Gilroy R."/>
            <person name="Ravi A."/>
            <person name="Getino M."/>
            <person name="Pursley I."/>
            <person name="Horton D.L."/>
            <person name="Alikhan N.F."/>
            <person name="Baker D."/>
            <person name="Gharbi K."/>
            <person name="Hall N."/>
            <person name="Watson M."/>
            <person name="Adriaenssens E.M."/>
            <person name="Foster-Nyarko E."/>
            <person name="Jarju S."/>
            <person name="Secka A."/>
            <person name="Antonio M."/>
            <person name="Oren A."/>
            <person name="Chaudhuri R.R."/>
            <person name="La Ragione R."/>
            <person name="Hildebrand F."/>
            <person name="Pallen M.J."/>
        </authorList>
    </citation>
    <scope>NUCLEOTIDE SEQUENCE</scope>
    <source>
        <strain evidence="1">B1-8020</strain>
    </source>
</reference>
<organism evidence="1 2">
    <name type="scientific">Candidatus Merdivivens pullicola</name>
    <dbReference type="NCBI Taxonomy" id="2840872"/>
    <lineage>
        <taxon>Bacteria</taxon>
        <taxon>Pseudomonadati</taxon>
        <taxon>Bacteroidota</taxon>
        <taxon>Bacteroidia</taxon>
        <taxon>Bacteroidales</taxon>
        <taxon>Muribaculaceae</taxon>
        <taxon>Muribaculaceae incertae sedis</taxon>
        <taxon>Candidatus Merdivivens</taxon>
    </lineage>
</organism>
<dbReference type="Proteomes" id="UP000823604">
    <property type="component" value="Unassembled WGS sequence"/>
</dbReference>
<name>A0A9D9IHL5_9BACT</name>
<accession>A0A9D9IHL5</accession>
<gene>
    <name evidence="1" type="ORF">IAB81_01285</name>
</gene>
<dbReference type="EMBL" id="JADIMA010000012">
    <property type="protein sequence ID" value="MBO8472251.1"/>
    <property type="molecule type" value="Genomic_DNA"/>
</dbReference>
<comment type="caution">
    <text evidence="1">The sequence shown here is derived from an EMBL/GenBank/DDBJ whole genome shotgun (WGS) entry which is preliminary data.</text>
</comment>
<dbReference type="GO" id="GO:0004803">
    <property type="term" value="F:transposase activity"/>
    <property type="evidence" value="ECO:0007669"/>
    <property type="project" value="InterPro"/>
</dbReference>
<evidence type="ECO:0000313" key="1">
    <source>
        <dbReference type="EMBL" id="MBO8472251.1"/>
    </source>
</evidence>
<dbReference type="SUPFAM" id="SSF143422">
    <property type="entry name" value="Transposase IS200-like"/>
    <property type="match status" value="1"/>
</dbReference>
<dbReference type="Gene3D" id="3.30.70.1290">
    <property type="entry name" value="Transposase IS200-like"/>
    <property type="match status" value="1"/>
</dbReference>
<protein>
    <submittedName>
        <fullName evidence="1">Transposase</fullName>
    </submittedName>
</protein>
<dbReference type="AlphaFoldDB" id="A0A9D9IHL5"/>
<sequence>MAFYHLYTDGRYQPIIFKEESDFVFGMNAVAMSVLHCKVRIFAFTLMDNHVHFVVDGDSSEAGKFIRNYKWRLSNHFNWKFVEKGSGMKEIFGSYHLKIAIAYCLRNPFVAGMVPHPCRYQWSSAGGCFTLPGNDRSRDVLKRVGELGVRERRKLFLTRQEIPEDYLFDDKGMILPSCYVAIAEVERLFSNKGNYYHYLFRRVEGMVDGEASGNVRIASLSDNVLVEGVLELLSAHGRRKKFCELSPDERDGLIKELRYQYNPSDKQLARVMGSLASWQ</sequence>
<dbReference type="GO" id="GO:0003677">
    <property type="term" value="F:DNA binding"/>
    <property type="evidence" value="ECO:0007669"/>
    <property type="project" value="InterPro"/>
</dbReference>
<dbReference type="InterPro" id="IPR036515">
    <property type="entry name" value="Transposase_17_sf"/>
</dbReference>
<dbReference type="GO" id="GO:0006313">
    <property type="term" value="P:DNA transposition"/>
    <property type="evidence" value="ECO:0007669"/>
    <property type="project" value="InterPro"/>
</dbReference>